<evidence type="ECO:0000313" key="2">
    <source>
        <dbReference type="EMBL" id="ATG49649.1"/>
    </source>
</evidence>
<feature type="transmembrane region" description="Helical" evidence="1">
    <location>
        <begin position="70"/>
        <end position="94"/>
    </location>
</feature>
<dbReference type="Gene3D" id="3.30.530.20">
    <property type="match status" value="1"/>
</dbReference>
<sequence length="296" mass="32938">MMAVYLVTLSTGKELVSLSFLLGFPFVAGGVMVAFRPKGAFKSFMGAMAWVVIVMIASLTLSRISGLEGFICIAMACVPILGAGLLGGVIGVTIQRVKADRKTTTGVYLLPLLAVWGLDQIPTEPQFYTISNTIEIAAPVGDVFDFIKEIRDIRPEEIDTRASHLLGVPKPTEALWLVEEDGVTRHSYWGPKVHFLERITRIEPDRRIEWRFEFPEGWAAEGIEDPHVKIGGKYVDVLNGGYLLEPLGKGRTRLVLTTRTRDSSGMGAYARFWHHFFIEDFHMVILDLVKARLETA</sequence>
<dbReference type="AlphaFoldDB" id="A0A291GH04"/>
<dbReference type="InterPro" id="IPR023393">
    <property type="entry name" value="START-like_dom_sf"/>
</dbReference>
<keyword evidence="3" id="KW-1185">Reference proteome</keyword>
<dbReference type="KEGG" id="ceh:CEW89_01750"/>
<keyword evidence="1" id="KW-1133">Transmembrane helix</keyword>
<dbReference type="Proteomes" id="UP000217935">
    <property type="component" value="Chromosome"/>
</dbReference>
<gene>
    <name evidence="2" type="ORF">CEW89_01750</name>
</gene>
<evidence type="ECO:0000313" key="3">
    <source>
        <dbReference type="Proteomes" id="UP000217935"/>
    </source>
</evidence>
<dbReference type="SUPFAM" id="SSF55961">
    <property type="entry name" value="Bet v1-like"/>
    <property type="match status" value="1"/>
</dbReference>
<feature type="transmembrane region" description="Helical" evidence="1">
    <location>
        <begin position="15"/>
        <end position="35"/>
    </location>
</feature>
<dbReference type="OrthoDB" id="315686at2"/>
<reference evidence="2 3" key="1">
    <citation type="submission" date="2017-06" db="EMBL/GenBank/DDBJ databases">
        <title>Celeribacter sp. TSPH2 complete genome sequence.</title>
        <authorList>
            <person name="Woo J.-H."/>
            <person name="Kim H.-S."/>
        </authorList>
    </citation>
    <scope>NUCLEOTIDE SEQUENCE [LARGE SCALE GENOMIC DNA]</scope>
    <source>
        <strain evidence="2 3">TSPH2</strain>
    </source>
</reference>
<feature type="transmembrane region" description="Helical" evidence="1">
    <location>
        <begin position="47"/>
        <end position="64"/>
    </location>
</feature>
<accession>A0A291GH04</accession>
<organism evidence="2 3">
    <name type="scientific">Celeribacter ethanolicus</name>
    <dbReference type="NCBI Taxonomy" id="1758178"/>
    <lineage>
        <taxon>Bacteria</taxon>
        <taxon>Pseudomonadati</taxon>
        <taxon>Pseudomonadota</taxon>
        <taxon>Alphaproteobacteria</taxon>
        <taxon>Rhodobacterales</taxon>
        <taxon>Roseobacteraceae</taxon>
        <taxon>Celeribacter</taxon>
    </lineage>
</organism>
<keyword evidence="1" id="KW-0812">Transmembrane</keyword>
<protein>
    <submittedName>
        <fullName evidence="2">Polyketide cyclase/dehydrase</fullName>
    </submittedName>
</protein>
<dbReference type="STRING" id="1758178.GCA_001550095_01591"/>
<keyword evidence="1" id="KW-0472">Membrane</keyword>
<evidence type="ECO:0000256" key="1">
    <source>
        <dbReference type="SAM" id="Phobius"/>
    </source>
</evidence>
<proteinExistence type="predicted"/>
<name>A0A291GH04_9RHOB</name>
<dbReference type="EMBL" id="CP022196">
    <property type="protein sequence ID" value="ATG49649.1"/>
    <property type="molecule type" value="Genomic_DNA"/>
</dbReference>